<dbReference type="SUPFAM" id="SSF51338">
    <property type="entry name" value="Composite domain of metallo-dependent hydrolases"/>
    <property type="match status" value="2"/>
</dbReference>
<protein>
    <recommendedName>
        <fullName evidence="10">D-hydantoinase/dihydropyrimidinase</fullName>
        <ecNumber evidence="8">3.5.2.2</ecNumber>
    </recommendedName>
</protein>
<dbReference type="Gene3D" id="3.20.20.140">
    <property type="entry name" value="Metal-dependent hydrolases"/>
    <property type="match status" value="1"/>
</dbReference>
<dbReference type="PANTHER" id="PTHR11647:SF1">
    <property type="entry name" value="COLLAPSIN RESPONSE MEDIATOR PROTEIN"/>
    <property type="match status" value="1"/>
</dbReference>
<dbReference type="GO" id="GO:0055086">
    <property type="term" value="P:nucleobase-containing small molecule metabolic process"/>
    <property type="evidence" value="ECO:0007669"/>
    <property type="project" value="UniProtKB-ARBA"/>
</dbReference>
<dbReference type="Gene3D" id="2.30.40.10">
    <property type="entry name" value="Urease, subunit C, domain 1"/>
    <property type="match status" value="1"/>
</dbReference>
<dbReference type="GO" id="GO:0072527">
    <property type="term" value="P:pyrimidine-containing compound metabolic process"/>
    <property type="evidence" value="ECO:0007669"/>
    <property type="project" value="UniProtKB-ARBA"/>
</dbReference>
<dbReference type="NCBIfam" id="TIGR02033">
    <property type="entry name" value="D-hydantoinase"/>
    <property type="match status" value="1"/>
</dbReference>
<comment type="subunit">
    <text evidence="3">Homotetramer.</text>
</comment>
<evidence type="ECO:0000256" key="7">
    <source>
        <dbReference type="ARBA" id="ARBA00036696"/>
    </source>
</evidence>
<comment type="function">
    <text evidence="9">Catalyzes the hydrolysis of dihydropyrimidines and of the structurally related DL-5-mono-substituted hydantoins, to produce N-carbamoyl-D-amino acids.</text>
</comment>
<dbReference type="EMBL" id="FQUP01000007">
    <property type="protein sequence ID" value="SHG74268.1"/>
    <property type="molecule type" value="Genomic_DNA"/>
</dbReference>
<dbReference type="FunFam" id="3.20.20.140:FF:000001">
    <property type="entry name" value="Dihydropyrimidinase like 3"/>
    <property type="match status" value="1"/>
</dbReference>
<reference evidence="13 14" key="1">
    <citation type="submission" date="2016-11" db="EMBL/GenBank/DDBJ databases">
        <authorList>
            <person name="Jaros S."/>
            <person name="Januszkiewicz K."/>
            <person name="Wedrychowicz H."/>
        </authorList>
    </citation>
    <scope>NUCLEOTIDE SEQUENCE [LARGE SCALE GENOMIC DNA]</scope>
    <source>
        <strain evidence="13 14">DSM 19436</strain>
    </source>
</reference>
<evidence type="ECO:0000256" key="2">
    <source>
        <dbReference type="ARBA" id="ARBA00008829"/>
    </source>
</evidence>
<name>A0A1M5MAG5_9HYPH</name>
<dbReference type="GO" id="GO:0005829">
    <property type="term" value="C:cytosol"/>
    <property type="evidence" value="ECO:0007669"/>
    <property type="project" value="TreeGrafter"/>
</dbReference>
<comment type="cofactor">
    <cofactor evidence="1">
        <name>Zn(2+)</name>
        <dbReference type="ChEBI" id="CHEBI:29105"/>
    </cofactor>
</comment>
<dbReference type="Pfam" id="PF01979">
    <property type="entry name" value="Amidohydro_1"/>
    <property type="match status" value="1"/>
</dbReference>
<gene>
    <name evidence="13" type="ORF">SAMN02745157_4734</name>
</gene>
<evidence type="ECO:0000256" key="4">
    <source>
        <dbReference type="ARBA" id="ARBA00022723"/>
    </source>
</evidence>
<keyword evidence="4" id="KW-0479">Metal-binding</keyword>
<dbReference type="CDD" id="cd01314">
    <property type="entry name" value="D-HYD"/>
    <property type="match status" value="1"/>
</dbReference>
<dbReference type="AlphaFoldDB" id="A0A1M5MAG5"/>
<feature type="domain" description="Amidohydrolase-related" evidence="12">
    <location>
        <begin position="47"/>
        <end position="433"/>
    </location>
</feature>
<organism evidence="13 14">
    <name type="scientific">Kaistia soli DSM 19436</name>
    <dbReference type="NCBI Taxonomy" id="1122133"/>
    <lineage>
        <taxon>Bacteria</taxon>
        <taxon>Pseudomonadati</taxon>
        <taxon>Pseudomonadota</taxon>
        <taxon>Alphaproteobacteria</taxon>
        <taxon>Hyphomicrobiales</taxon>
        <taxon>Kaistiaceae</taxon>
        <taxon>Kaistia</taxon>
    </lineage>
</organism>
<dbReference type="Proteomes" id="UP000184485">
    <property type="component" value="Unassembled WGS sequence"/>
</dbReference>
<dbReference type="InterPro" id="IPR032466">
    <property type="entry name" value="Metal_Hydrolase"/>
</dbReference>
<dbReference type="PANTHER" id="PTHR11647">
    <property type="entry name" value="HYDRANTOINASE/DIHYDROPYRIMIDINASE FAMILY MEMBER"/>
    <property type="match status" value="1"/>
</dbReference>
<keyword evidence="5" id="KW-0378">Hydrolase</keyword>
<evidence type="ECO:0000313" key="14">
    <source>
        <dbReference type="Proteomes" id="UP000184485"/>
    </source>
</evidence>
<dbReference type="InterPro" id="IPR011059">
    <property type="entry name" value="Metal-dep_hydrolase_composite"/>
</dbReference>
<dbReference type="InterPro" id="IPR011778">
    <property type="entry name" value="Hydantoinase/dihydroPyrase"/>
</dbReference>
<dbReference type="GO" id="GO:0004157">
    <property type="term" value="F:dihydropyrimidinase activity"/>
    <property type="evidence" value="ECO:0007669"/>
    <property type="project" value="UniProtKB-EC"/>
</dbReference>
<evidence type="ECO:0000259" key="12">
    <source>
        <dbReference type="Pfam" id="PF01979"/>
    </source>
</evidence>
<evidence type="ECO:0000256" key="11">
    <source>
        <dbReference type="PIRSR" id="PIRSR611778-50"/>
    </source>
</evidence>
<proteinExistence type="inferred from homology"/>
<dbReference type="EC" id="3.5.2.2" evidence="8"/>
<dbReference type="SUPFAM" id="SSF51556">
    <property type="entry name" value="Metallo-dependent hydrolases"/>
    <property type="match status" value="1"/>
</dbReference>
<evidence type="ECO:0000256" key="3">
    <source>
        <dbReference type="ARBA" id="ARBA00011881"/>
    </source>
</evidence>
<dbReference type="STRING" id="1122133.SAMN02745157_4734"/>
<dbReference type="OrthoDB" id="9775759at2"/>
<evidence type="ECO:0000256" key="10">
    <source>
        <dbReference type="ARBA" id="ARBA00074385"/>
    </source>
</evidence>
<dbReference type="InterPro" id="IPR006680">
    <property type="entry name" value="Amidohydro-rel"/>
</dbReference>
<evidence type="ECO:0000256" key="8">
    <source>
        <dbReference type="ARBA" id="ARBA00039113"/>
    </source>
</evidence>
<comment type="PTM">
    <text evidence="11">Carbamylation allows a single lysine to coordinate two divalent metal cations.</text>
</comment>
<evidence type="ECO:0000256" key="1">
    <source>
        <dbReference type="ARBA" id="ARBA00001947"/>
    </source>
</evidence>
<sequence length="485" mass="52644">MTTVIKGGTIVAADRSYEADILIEGETIKAIGPDLKGDTVIDAAGAYVMPGGIDPHTHLEMPFMGTTAAETWESGSFAALSGGTTMVVDFVIPGEDGMLAAFDAWAERSARQASGDYSFHMAVTGWSEKHFDEMEKVVARGVNTFKHFMAYKGALMVNDDEMFASFQRCAALGALPLVHAENGDIVAALQQKYMAEGRPGPESHAFSRPPEVEGEATNRAIMIADAAGVPVYIVHTSCEQAHEAIRRARQKGMRVYGEPLIQHLVLDEGEYFSKDWNYSAQRVMSPPFRNKSHQDSLWAGLAAGSLQVVATDHAAFTTAQKQFGLTDFTKIPNGTGGLEDRMPVLWTRGVETGRLTPNEFVAVTSTNIAQILNIYPQKGAILPGSDADLVVWDPTLTKTITAANQKSIIDYNVFEGIAVKGLPRYTISRGEVVWSDGQNSGPRPGRGKFIARKPFPAINRALSKWKELTAPRSVTRSPEHMPIGV</sequence>
<dbReference type="InterPro" id="IPR050378">
    <property type="entry name" value="Metallo-dep_Hydrolases_sf"/>
</dbReference>
<evidence type="ECO:0000256" key="5">
    <source>
        <dbReference type="ARBA" id="ARBA00022801"/>
    </source>
</evidence>
<evidence type="ECO:0000256" key="9">
    <source>
        <dbReference type="ARBA" id="ARBA00054448"/>
    </source>
</evidence>
<comment type="similarity">
    <text evidence="2">Belongs to the metallo-dependent hydrolases superfamily. Hydantoinase/dihydropyrimidinase family.</text>
</comment>
<dbReference type="GO" id="GO:0046872">
    <property type="term" value="F:metal ion binding"/>
    <property type="evidence" value="ECO:0007669"/>
    <property type="project" value="UniProtKB-KW"/>
</dbReference>
<evidence type="ECO:0000256" key="6">
    <source>
        <dbReference type="ARBA" id="ARBA00022833"/>
    </source>
</evidence>
<keyword evidence="14" id="KW-1185">Reference proteome</keyword>
<keyword evidence="6" id="KW-0862">Zinc</keyword>
<dbReference type="RefSeq" id="WP_073058040.1">
    <property type="nucleotide sequence ID" value="NZ_FQUP01000007.1"/>
</dbReference>
<comment type="catalytic activity">
    <reaction evidence="7">
        <text>5,6-dihydrouracil + H2O = 3-(carbamoylamino)propanoate + H(+)</text>
        <dbReference type="Rhea" id="RHEA:16121"/>
        <dbReference type="ChEBI" id="CHEBI:11892"/>
        <dbReference type="ChEBI" id="CHEBI:15377"/>
        <dbReference type="ChEBI" id="CHEBI:15378"/>
        <dbReference type="ChEBI" id="CHEBI:15901"/>
        <dbReference type="EC" id="3.5.2.2"/>
    </reaction>
</comment>
<feature type="modified residue" description="N6-carboxylysine" evidence="11">
    <location>
        <position position="146"/>
    </location>
</feature>
<evidence type="ECO:0000313" key="13">
    <source>
        <dbReference type="EMBL" id="SHG74268.1"/>
    </source>
</evidence>
<accession>A0A1M5MAG5</accession>